<evidence type="ECO:0000256" key="2">
    <source>
        <dbReference type="ARBA" id="ARBA00022679"/>
    </source>
</evidence>
<proteinExistence type="inferred from homology"/>
<protein>
    <submittedName>
        <fullName evidence="15">CCA tRNA nucleotidyltransferase</fullName>
    </submittedName>
</protein>
<dbReference type="InterPro" id="IPR043519">
    <property type="entry name" value="NT_sf"/>
</dbReference>
<dbReference type="CDD" id="cd05398">
    <property type="entry name" value="NT_ClassII-CCAase"/>
    <property type="match status" value="1"/>
</dbReference>
<evidence type="ECO:0000313" key="15">
    <source>
        <dbReference type="EMBL" id="MFD2892894.1"/>
    </source>
</evidence>
<comment type="caution">
    <text evidence="15">The sequence shown here is derived from an EMBL/GenBank/DDBJ whole genome shotgun (WGS) entry which is preliminary data.</text>
</comment>
<evidence type="ECO:0000256" key="1">
    <source>
        <dbReference type="ARBA" id="ARBA00001946"/>
    </source>
</evidence>
<keyword evidence="3" id="KW-0819">tRNA processing</keyword>
<dbReference type="PANTHER" id="PTHR47545:SF1">
    <property type="entry name" value="MULTIFUNCTIONAL CCA PROTEIN"/>
    <property type="match status" value="1"/>
</dbReference>
<dbReference type="EMBL" id="JBHUPC010000020">
    <property type="protein sequence ID" value="MFD2892894.1"/>
    <property type="molecule type" value="Genomic_DNA"/>
</dbReference>
<dbReference type="InterPro" id="IPR050124">
    <property type="entry name" value="tRNA_CCA-adding_enzyme"/>
</dbReference>
<dbReference type="InterPro" id="IPR002646">
    <property type="entry name" value="PolA_pol_head_dom"/>
</dbReference>
<evidence type="ECO:0000259" key="13">
    <source>
        <dbReference type="Pfam" id="PF01966"/>
    </source>
</evidence>
<keyword evidence="5" id="KW-0479">Metal-binding</keyword>
<keyword evidence="10 11" id="KW-0694">RNA-binding</keyword>
<evidence type="ECO:0000256" key="7">
    <source>
        <dbReference type="ARBA" id="ARBA00022800"/>
    </source>
</evidence>
<comment type="similarity">
    <text evidence="11">Belongs to the tRNA nucleotidyltransferase/poly(A) polymerase family.</text>
</comment>
<evidence type="ECO:0000256" key="6">
    <source>
        <dbReference type="ARBA" id="ARBA00022741"/>
    </source>
</evidence>
<dbReference type="CDD" id="cd00077">
    <property type="entry name" value="HDc"/>
    <property type="match status" value="1"/>
</dbReference>
<keyword evidence="8" id="KW-0067">ATP-binding</keyword>
<dbReference type="InterPro" id="IPR006675">
    <property type="entry name" value="HDIG_dom"/>
</dbReference>
<organism evidence="15 16">
    <name type="scientific">Flavobacterium chuncheonense</name>
    <dbReference type="NCBI Taxonomy" id="2026653"/>
    <lineage>
        <taxon>Bacteria</taxon>
        <taxon>Pseudomonadati</taxon>
        <taxon>Bacteroidota</taxon>
        <taxon>Flavobacteriia</taxon>
        <taxon>Flavobacteriales</taxon>
        <taxon>Flavobacteriaceae</taxon>
        <taxon>Flavobacterium</taxon>
    </lineage>
</organism>
<evidence type="ECO:0000256" key="3">
    <source>
        <dbReference type="ARBA" id="ARBA00022694"/>
    </source>
</evidence>
<reference evidence="16" key="1">
    <citation type="journal article" date="2019" name="Int. J. Syst. Evol. Microbiol.">
        <title>The Global Catalogue of Microorganisms (GCM) 10K type strain sequencing project: providing services to taxonomists for standard genome sequencing and annotation.</title>
        <authorList>
            <consortium name="The Broad Institute Genomics Platform"/>
            <consortium name="The Broad Institute Genome Sequencing Center for Infectious Disease"/>
            <person name="Wu L."/>
            <person name="Ma J."/>
        </authorList>
    </citation>
    <scope>NUCLEOTIDE SEQUENCE [LARGE SCALE GENOMIC DNA]</scope>
    <source>
        <strain evidence="16">KCTC 22671</strain>
    </source>
</reference>
<dbReference type="Proteomes" id="UP001597534">
    <property type="component" value="Unassembled WGS sequence"/>
</dbReference>
<evidence type="ECO:0000256" key="8">
    <source>
        <dbReference type="ARBA" id="ARBA00022840"/>
    </source>
</evidence>
<evidence type="ECO:0000256" key="5">
    <source>
        <dbReference type="ARBA" id="ARBA00022723"/>
    </source>
</evidence>
<evidence type="ECO:0000256" key="11">
    <source>
        <dbReference type="RuleBase" id="RU003953"/>
    </source>
</evidence>
<gene>
    <name evidence="15" type="ORF">ACFS5J_12810</name>
</gene>
<dbReference type="InterPro" id="IPR003607">
    <property type="entry name" value="HD/PDEase_dom"/>
</dbReference>
<dbReference type="PANTHER" id="PTHR47545">
    <property type="entry name" value="MULTIFUNCTIONAL CCA PROTEIN"/>
    <property type="match status" value="1"/>
</dbReference>
<dbReference type="Gene3D" id="1.10.3090.10">
    <property type="entry name" value="cca-adding enzyme, domain 2"/>
    <property type="match status" value="1"/>
</dbReference>
<keyword evidence="16" id="KW-1185">Reference proteome</keyword>
<feature type="domain" description="tRNA nucleotidyltransferase/poly(A) polymerase RNA and SrmB- binding" evidence="14">
    <location>
        <begin position="182"/>
        <end position="243"/>
    </location>
</feature>
<evidence type="ECO:0000256" key="10">
    <source>
        <dbReference type="ARBA" id="ARBA00022884"/>
    </source>
</evidence>
<feature type="domain" description="Poly A polymerase head" evidence="12">
    <location>
        <begin position="26"/>
        <end position="154"/>
    </location>
</feature>
<evidence type="ECO:0000313" key="16">
    <source>
        <dbReference type="Proteomes" id="UP001597534"/>
    </source>
</evidence>
<evidence type="ECO:0000256" key="4">
    <source>
        <dbReference type="ARBA" id="ARBA00022695"/>
    </source>
</evidence>
<keyword evidence="9" id="KW-0460">Magnesium</keyword>
<dbReference type="Gene3D" id="1.10.246.80">
    <property type="match status" value="1"/>
</dbReference>
<dbReference type="SUPFAM" id="SSF81301">
    <property type="entry name" value="Nucleotidyltransferase"/>
    <property type="match status" value="1"/>
</dbReference>
<sequence>MNYKEELQHKIFNIISKAAQELNLECYVIGGFVRDVLLSRNHKKDIDIVAVGSGIELALKVSELIPKKPKVQVFKNYGTAMLRYDDMDIEFVGARKESYNHDSRNPIVENGTLQDDQERRDFTINALAFSLNENNFGELVDPFNGVDDLENKIIKTPLNPDITYSDDPLRMMRAIRFATQLNFEIETSSLEAIARNKERIKIISGERIVDELNKILSTPKPSIGFLHLYQTGLLDYILPELTALNQVEEIEGHTHKNNFYHTLEVVDNICLNTDDVWLRWAALLHDIGKAPTKKFNKKQGWTFHGHEFLGGKMVKRIFQRLHMPLNQKMRFVQKMVTMSSRPIVLAEDAVTDSAVRRLVFDAGEDVENLMTLCEADITTKNPKKFQKYHNNFKVVRQKIVEVEERDHVRNFQPPITGEEIMSLFSLKPGREIGVLKEAVKEAILEGVIPNEYEAALAFVIKQAEKMGLQKVE</sequence>
<dbReference type="Pfam" id="PF12627">
    <property type="entry name" value="PolyA_pol_RNAbd"/>
    <property type="match status" value="1"/>
</dbReference>
<name>A0ABW5YPE3_9FLAO</name>
<evidence type="ECO:0000259" key="12">
    <source>
        <dbReference type="Pfam" id="PF01743"/>
    </source>
</evidence>
<dbReference type="Pfam" id="PF01966">
    <property type="entry name" value="HD"/>
    <property type="match status" value="1"/>
</dbReference>
<keyword evidence="2 11" id="KW-0808">Transferase</keyword>
<comment type="cofactor">
    <cofactor evidence="1">
        <name>Mg(2+)</name>
        <dbReference type="ChEBI" id="CHEBI:18420"/>
    </cofactor>
</comment>
<keyword evidence="4" id="KW-0548">Nucleotidyltransferase</keyword>
<accession>A0ABW5YPE3</accession>
<feature type="domain" description="HD" evidence="13">
    <location>
        <begin position="259"/>
        <end position="345"/>
    </location>
</feature>
<evidence type="ECO:0000256" key="9">
    <source>
        <dbReference type="ARBA" id="ARBA00022842"/>
    </source>
</evidence>
<evidence type="ECO:0000259" key="14">
    <source>
        <dbReference type="Pfam" id="PF12627"/>
    </source>
</evidence>
<dbReference type="InterPro" id="IPR006674">
    <property type="entry name" value="HD_domain"/>
</dbReference>
<dbReference type="RefSeq" id="WP_379812627.1">
    <property type="nucleotide sequence ID" value="NZ_JBHUPC010000020.1"/>
</dbReference>
<dbReference type="InterPro" id="IPR032828">
    <property type="entry name" value="PolyA_RNA-bd"/>
</dbReference>
<keyword evidence="7" id="KW-0692">RNA repair</keyword>
<dbReference type="Gene3D" id="3.30.460.10">
    <property type="entry name" value="Beta Polymerase, domain 2"/>
    <property type="match status" value="1"/>
</dbReference>
<keyword evidence="6" id="KW-0547">Nucleotide-binding</keyword>
<dbReference type="NCBIfam" id="TIGR00277">
    <property type="entry name" value="HDIG"/>
    <property type="match status" value="1"/>
</dbReference>
<dbReference type="Pfam" id="PF01743">
    <property type="entry name" value="PolyA_pol"/>
    <property type="match status" value="1"/>
</dbReference>
<dbReference type="SUPFAM" id="SSF81891">
    <property type="entry name" value="Poly A polymerase C-terminal region-like"/>
    <property type="match status" value="1"/>
</dbReference>